<evidence type="ECO:0000313" key="1">
    <source>
        <dbReference type="EMBL" id="KAA5271119.1"/>
    </source>
</evidence>
<proteinExistence type="predicted"/>
<keyword evidence="8" id="KW-1185">Reference proteome</keyword>
<evidence type="ECO:0000313" key="6">
    <source>
        <dbReference type="Proteomes" id="UP000254424"/>
    </source>
</evidence>
<evidence type="ECO:0000313" key="3">
    <source>
        <dbReference type="EMBL" id="QUT45399.1"/>
    </source>
</evidence>
<reference evidence="5 6" key="1">
    <citation type="submission" date="2018-06" db="EMBL/GenBank/DDBJ databases">
        <authorList>
            <consortium name="Pathogen Informatics"/>
            <person name="Doyle S."/>
        </authorList>
    </citation>
    <scope>NUCLEOTIDE SEQUENCE [LARGE SCALE GENOMIC DNA]</scope>
    <source>
        <strain evidence="5 6">NCTC11155</strain>
    </source>
</reference>
<sequence>MEKNLIHSNELHFIDKKRIHRAVGQLVESLELAAGSTTGFNLYAVVESYFTDLNKRREINRLLNPEQNTCEETEEELETYGR</sequence>
<reference evidence="3" key="5">
    <citation type="journal article" date="2021" name="PLoS Genet.">
        <title>Mobile Type VI secretion system loci of the gut Bacteroidales display extensive intra-ecosystem transfer, multi-species spread and geographical clustering.</title>
        <authorList>
            <person name="Garcia-Bayona L."/>
            <person name="Coyne M.J."/>
            <person name="Comstock L.E."/>
        </authorList>
    </citation>
    <scope>NUCLEOTIDE SEQUENCE</scope>
    <source>
        <strain evidence="3">CL11T00C20</strain>
    </source>
</reference>
<evidence type="ECO:0000313" key="8">
    <source>
        <dbReference type="Proteomes" id="UP000335496"/>
    </source>
</evidence>
<dbReference type="KEGG" id="beg:INE88_02220"/>
<dbReference type="AlphaFoldDB" id="A0A380ZFK4"/>
<accession>A0A380ZFK4</accession>
<evidence type="ECO:0000313" key="4">
    <source>
        <dbReference type="EMBL" id="RYT70482.1"/>
    </source>
</evidence>
<dbReference type="GeneID" id="93069859"/>
<dbReference type="EMBL" id="UFSX01000002">
    <property type="protein sequence ID" value="SUV43716.1"/>
    <property type="molecule type" value="Genomic_DNA"/>
</dbReference>
<organism evidence="5 6">
    <name type="scientific">Bacteroides eggerthii</name>
    <dbReference type="NCBI Taxonomy" id="28111"/>
    <lineage>
        <taxon>Bacteria</taxon>
        <taxon>Pseudomonadati</taxon>
        <taxon>Bacteroidota</taxon>
        <taxon>Bacteroidia</taxon>
        <taxon>Bacteroidales</taxon>
        <taxon>Bacteroidaceae</taxon>
        <taxon>Bacteroides</taxon>
    </lineage>
</organism>
<evidence type="ECO:0000313" key="2">
    <source>
        <dbReference type="EMBL" id="NME85273.1"/>
    </source>
</evidence>
<dbReference type="Proteomes" id="UP000291917">
    <property type="component" value="Unassembled WGS sequence"/>
</dbReference>
<evidence type="ECO:0000313" key="9">
    <source>
        <dbReference type="Proteomes" id="UP000520291"/>
    </source>
</evidence>
<reference evidence="4 7" key="3">
    <citation type="journal article" date="2019" name="Science, e1252229">
        <title>Invertible promoters mediate bacterial phase variation, antibiotic resistance, and host adaptation in the gut.</title>
        <authorList>
            <person name="Jiang X."/>
            <person name="Hall A.B."/>
            <person name="Arthur T.D."/>
            <person name="Plichta D.R."/>
            <person name="Covington C.T."/>
            <person name="Poyet M."/>
            <person name="Crothers J."/>
            <person name="Moses P.L."/>
            <person name="Tolonen A.C."/>
            <person name="Vlamakis H."/>
            <person name="Alm E.J."/>
            <person name="Xavier R.J."/>
        </authorList>
    </citation>
    <scope>NUCLEOTIDE SEQUENCE [LARGE SCALE GENOMIC DNA]</scope>
    <source>
        <strain evidence="4">Bj_0095</strain>
        <strain evidence="7">bj_0095</strain>
    </source>
</reference>
<dbReference type="Proteomes" id="UP000520291">
    <property type="component" value="Unassembled WGS sequence"/>
</dbReference>
<evidence type="ECO:0000313" key="5">
    <source>
        <dbReference type="EMBL" id="SUV43716.1"/>
    </source>
</evidence>
<dbReference type="EMBL" id="CP072227">
    <property type="protein sequence ID" value="QUT45399.1"/>
    <property type="molecule type" value="Genomic_DNA"/>
</dbReference>
<dbReference type="EMBL" id="JABAGL010000005">
    <property type="protein sequence ID" value="NME85273.1"/>
    <property type="molecule type" value="Genomic_DNA"/>
</dbReference>
<reference evidence="2 9" key="4">
    <citation type="submission" date="2020-04" db="EMBL/GenBank/DDBJ databases">
        <authorList>
            <person name="Hitch T.C.A."/>
            <person name="Wylensek D."/>
            <person name="Clavel T."/>
        </authorList>
    </citation>
    <scope>NUCLEOTIDE SEQUENCE [LARGE SCALE GENOMIC DNA]</scope>
    <source>
        <strain evidence="2 9">WCA3-601-WT-5E</strain>
    </source>
</reference>
<protein>
    <submittedName>
        <fullName evidence="5">Uncharacterized protein</fullName>
    </submittedName>
</protein>
<name>A0A380ZFK4_9BACE</name>
<dbReference type="STRING" id="483216.BACEGG_00710"/>
<dbReference type="Proteomes" id="UP000335496">
    <property type="component" value="Unassembled WGS sequence"/>
</dbReference>
<gene>
    <name evidence="4" type="ORF">EAJ03_15380</name>
    <name evidence="1" type="ORF">F2Z23_15575</name>
    <name evidence="2" type="ORF">HF841_04440</name>
    <name evidence="3" type="ORF">INE88_02220</name>
    <name evidence="5" type="ORF">NCTC11155_03122</name>
</gene>
<dbReference type="RefSeq" id="WP_004288992.1">
    <property type="nucleotide sequence ID" value="NZ_CABKNQ010000019.1"/>
</dbReference>
<dbReference type="EMBL" id="RCXL01000027">
    <property type="protein sequence ID" value="RYT70482.1"/>
    <property type="molecule type" value="Genomic_DNA"/>
</dbReference>
<dbReference type="EMBL" id="VVZX01000025">
    <property type="protein sequence ID" value="KAA5271119.1"/>
    <property type="molecule type" value="Genomic_DNA"/>
</dbReference>
<dbReference type="OrthoDB" id="1098932at2"/>
<dbReference type="Proteomes" id="UP000679226">
    <property type="component" value="Chromosome"/>
</dbReference>
<evidence type="ECO:0000313" key="7">
    <source>
        <dbReference type="Proteomes" id="UP000291917"/>
    </source>
</evidence>
<reference evidence="1 8" key="2">
    <citation type="journal article" date="2019" name="Nat. Med.">
        <title>A library of human gut bacterial isolates paired with longitudinal multiomics data enables mechanistic microbiome research.</title>
        <authorList>
            <person name="Poyet M."/>
            <person name="Groussin M."/>
            <person name="Gibbons S.M."/>
            <person name="Avila-Pacheco J."/>
            <person name="Jiang X."/>
            <person name="Kearney S.M."/>
            <person name="Perrotta A.R."/>
            <person name="Berdy B."/>
            <person name="Zhao S."/>
            <person name="Lieberman T.D."/>
            <person name="Swanson P.K."/>
            <person name="Smith M."/>
            <person name="Roesemann S."/>
            <person name="Alexander J.E."/>
            <person name="Rich S.A."/>
            <person name="Livny J."/>
            <person name="Vlamakis H."/>
            <person name="Clish C."/>
            <person name="Bullock K."/>
            <person name="Deik A."/>
            <person name="Scott J."/>
            <person name="Pierce K.A."/>
            <person name="Xavier R.J."/>
            <person name="Alm E.J."/>
        </authorList>
    </citation>
    <scope>NUCLEOTIDE SEQUENCE [LARGE SCALE GENOMIC DNA]</scope>
    <source>
        <strain evidence="1 8">BIOML-A1</strain>
    </source>
</reference>
<dbReference type="Proteomes" id="UP000254424">
    <property type="component" value="Unassembled WGS sequence"/>
</dbReference>